<organism evidence="2 3">
    <name type="scientific">Tistrella mobilis</name>
    <dbReference type="NCBI Taxonomy" id="171437"/>
    <lineage>
        <taxon>Bacteria</taxon>
        <taxon>Pseudomonadati</taxon>
        <taxon>Pseudomonadota</taxon>
        <taxon>Alphaproteobacteria</taxon>
        <taxon>Geminicoccales</taxon>
        <taxon>Geminicoccaceae</taxon>
        <taxon>Tistrella</taxon>
    </lineage>
</organism>
<accession>A0A162LW47</accession>
<evidence type="ECO:0000313" key="2">
    <source>
        <dbReference type="EMBL" id="KYO57386.1"/>
    </source>
</evidence>
<dbReference type="InterPro" id="IPR009325">
    <property type="entry name" value="DUF983"/>
</dbReference>
<feature type="transmembrane region" description="Helical" evidence="1">
    <location>
        <begin position="61"/>
        <end position="81"/>
    </location>
</feature>
<dbReference type="GeneID" id="97243611"/>
<evidence type="ECO:0008006" key="4">
    <source>
        <dbReference type="Google" id="ProtNLM"/>
    </source>
</evidence>
<proteinExistence type="predicted"/>
<keyword evidence="1" id="KW-0472">Membrane</keyword>
<evidence type="ECO:0000256" key="1">
    <source>
        <dbReference type="SAM" id="Phobius"/>
    </source>
</evidence>
<evidence type="ECO:0000313" key="3">
    <source>
        <dbReference type="Proteomes" id="UP000075787"/>
    </source>
</evidence>
<dbReference type="Pfam" id="PF06170">
    <property type="entry name" value="DUF983"/>
    <property type="match status" value="1"/>
</dbReference>
<keyword evidence="1" id="KW-0812">Transmembrane</keyword>
<dbReference type="OrthoDB" id="9799456at2"/>
<gene>
    <name evidence="2" type="ORF">AUP44_02360</name>
</gene>
<protein>
    <recommendedName>
        <fullName evidence="4">DUF983 domain-containing protein</fullName>
    </recommendedName>
</protein>
<feature type="transmembrane region" description="Helical" evidence="1">
    <location>
        <begin position="87"/>
        <end position="106"/>
    </location>
</feature>
<dbReference type="RefSeq" id="WP_062761543.1">
    <property type="nucleotide sequence ID" value="NZ_CP121013.1"/>
</dbReference>
<sequence>MTDRQGGGGDWPAVNPLVAGLRCRCPRCGEGRLFRGLLAVRDSCDRCGLDLRDVASEDGPAAFVILIAGFILMALVLWVELTWAPPIWLHLVIWLPLAVVLSIGLLRPMKAWMVAQQYRHRILGLGRDADGTTGD</sequence>
<dbReference type="AlphaFoldDB" id="A0A162LW47"/>
<reference evidence="2 3" key="1">
    <citation type="submission" date="2015-12" db="EMBL/GenBank/DDBJ databases">
        <title>Genome sequence of Tistrella mobilis MCCC 1A02139.</title>
        <authorList>
            <person name="Lu L."/>
            <person name="Lai Q."/>
            <person name="Shao Z."/>
            <person name="Qian P."/>
        </authorList>
    </citation>
    <scope>NUCLEOTIDE SEQUENCE [LARGE SCALE GENOMIC DNA]</scope>
    <source>
        <strain evidence="2 3">MCCC 1A02139</strain>
    </source>
</reference>
<comment type="caution">
    <text evidence="2">The sequence shown here is derived from an EMBL/GenBank/DDBJ whole genome shotgun (WGS) entry which is preliminary data.</text>
</comment>
<dbReference type="Proteomes" id="UP000075787">
    <property type="component" value="Unassembled WGS sequence"/>
</dbReference>
<dbReference type="EMBL" id="LPZR01000024">
    <property type="protein sequence ID" value="KYO57386.1"/>
    <property type="molecule type" value="Genomic_DNA"/>
</dbReference>
<keyword evidence="1" id="KW-1133">Transmembrane helix</keyword>
<name>A0A162LW47_9PROT</name>